<evidence type="ECO:0000256" key="8">
    <source>
        <dbReference type="PIRSR" id="PIRSR000524-1"/>
    </source>
</evidence>
<dbReference type="NCBIfam" id="NF010006">
    <property type="entry name" value="PRK13479.1"/>
    <property type="match status" value="1"/>
</dbReference>
<comment type="cofactor">
    <cofactor evidence="1 7 9">
        <name>pyridoxal 5'-phosphate</name>
        <dbReference type="ChEBI" id="CHEBI:597326"/>
    </cofactor>
</comment>
<keyword evidence="3 7" id="KW-0808">Transferase</keyword>
<evidence type="ECO:0000256" key="1">
    <source>
        <dbReference type="ARBA" id="ARBA00001933"/>
    </source>
</evidence>
<dbReference type="GO" id="GO:0019700">
    <property type="term" value="P:organic phosphonate catabolic process"/>
    <property type="evidence" value="ECO:0007669"/>
    <property type="project" value="UniProtKB-UniRule"/>
</dbReference>
<keyword evidence="5 7" id="KW-0670">Pyruvate</keyword>
<evidence type="ECO:0000256" key="7">
    <source>
        <dbReference type="HAMAP-Rule" id="MF_01376"/>
    </source>
</evidence>
<dbReference type="Gene3D" id="3.90.1150.10">
    <property type="entry name" value="Aspartate Aminotransferase, domain 1"/>
    <property type="match status" value="1"/>
</dbReference>
<organism evidence="11 12">
    <name type="scientific">Stappia sediminis</name>
    <dbReference type="NCBI Taxonomy" id="2692190"/>
    <lineage>
        <taxon>Bacteria</taxon>
        <taxon>Pseudomonadati</taxon>
        <taxon>Pseudomonadota</taxon>
        <taxon>Alphaproteobacteria</taxon>
        <taxon>Hyphomicrobiales</taxon>
        <taxon>Stappiaceae</taxon>
        <taxon>Stappia</taxon>
    </lineage>
</organism>
<dbReference type="InterPro" id="IPR015424">
    <property type="entry name" value="PyrdxlP-dep_Trfase"/>
</dbReference>
<dbReference type="InterPro" id="IPR024169">
    <property type="entry name" value="SP_NH2Trfase/AEP_transaminase"/>
</dbReference>
<comment type="subunit">
    <text evidence="7">Homodimer.</text>
</comment>
<dbReference type="InterPro" id="IPR000192">
    <property type="entry name" value="Aminotrans_V_dom"/>
</dbReference>
<feature type="modified residue" description="N6-(pyridoxal phosphate)lysine" evidence="7 9">
    <location>
        <position position="194"/>
    </location>
</feature>
<comment type="caution">
    <text evidence="11">The sequence shown here is derived from an EMBL/GenBank/DDBJ whole genome shotgun (WGS) entry which is preliminary data.</text>
</comment>
<dbReference type="NCBIfam" id="TIGR02326">
    <property type="entry name" value="transamin_PhnW"/>
    <property type="match status" value="1"/>
</dbReference>
<evidence type="ECO:0000313" key="12">
    <source>
        <dbReference type="Proteomes" id="UP000433101"/>
    </source>
</evidence>
<evidence type="ECO:0000256" key="9">
    <source>
        <dbReference type="PIRSR" id="PIRSR000524-50"/>
    </source>
</evidence>
<feature type="domain" description="Aminotransferase class V" evidence="10">
    <location>
        <begin position="27"/>
        <end position="331"/>
    </location>
</feature>
<comment type="similarity">
    <text evidence="7">Belongs to the class-V pyridoxal-phosphate-dependent aminotransferase family. PhnW subfamily.</text>
</comment>
<dbReference type="PANTHER" id="PTHR42778">
    <property type="entry name" value="2-AMINOETHYLPHOSPHONATE--PYRUVATE TRANSAMINASE"/>
    <property type="match status" value="1"/>
</dbReference>
<dbReference type="NCBIfam" id="TIGR03301">
    <property type="entry name" value="PhnW-AepZ"/>
    <property type="match status" value="1"/>
</dbReference>
<name>A0A7X3S7E7_9HYPH</name>
<evidence type="ECO:0000256" key="4">
    <source>
        <dbReference type="ARBA" id="ARBA00022898"/>
    </source>
</evidence>
<keyword evidence="4 7" id="KW-0663">Pyridoxal phosphate</keyword>
<dbReference type="EMBL" id="WUMV01000003">
    <property type="protein sequence ID" value="MXN64649.1"/>
    <property type="molecule type" value="Genomic_DNA"/>
</dbReference>
<comment type="function">
    <text evidence="7">Involved in phosphonate degradation.</text>
</comment>
<dbReference type="SUPFAM" id="SSF53383">
    <property type="entry name" value="PLP-dependent transferases"/>
    <property type="match status" value="1"/>
</dbReference>
<keyword evidence="2 7" id="KW-0032">Aminotransferase</keyword>
<dbReference type="InterPro" id="IPR015421">
    <property type="entry name" value="PyrdxlP-dep_Trfase_major"/>
</dbReference>
<dbReference type="InterPro" id="IPR015422">
    <property type="entry name" value="PyrdxlP-dep_Trfase_small"/>
</dbReference>
<evidence type="ECO:0000256" key="2">
    <source>
        <dbReference type="ARBA" id="ARBA00022576"/>
    </source>
</evidence>
<evidence type="ECO:0000259" key="10">
    <source>
        <dbReference type="Pfam" id="PF00266"/>
    </source>
</evidence>
<feature type="binding site" evidence="8">
    <location>
        <position position="339"/>
    </location>
    <ligand>
        <name>substrate</name>
    </ligand>
</feature>
<gene>
    <name evidence="7" type="primary">phnW</name>
    <name evidence="11" type="ORF">GR183_07010</name>
</gene>
<comment type="catalytic activity">
    <reaction evidence="6 7">
        <text>(2-aminoethyl)phosphonate + pyruvate = phosphonoacetaldehyde + L-alanine</text>
        <dbReference type="Rhea" id="RHEA:17021"/>
        <dbReference type="ChEBI" id="CHEBI:15361"/>
        <dbReference type="ChEBI" id="CHEBI:57418"/>
        <dbReference type="ChEBI" id="CHEBI:57972"/>
        <dbReference type="ChEBI" id="CHEBI:58383"/>
        <dbReference type="EC" id="2.6.1.37"/>
    </reaction>
</comment>
<dbReference type="HAMAP" id="MF_01376">
    <property type="entry name" value="PhnW_aminotrans_5"/>
    <property type="match status" value="1"/>
</dbReference>
<evidence type="ECO:0000256" key="6">
    <source>
        <dbReference type="ARBA" id="ARBA00049460"/>
    </source>
</evidence>
<dbReference type="PIRSF" id="PIRSF000524">
    <property type="entry name" value="SPT"/>
    <property type="match status" value="1"/>
</dbReference>
<dbReference type="PANTHER" id="PTHR42778:SF1">
    <property type="entry name" value="2-AMINOETHYLPHOSPHONATE--PYRUVATE TRANSAMINASE"/>
    <property type="match status" value="1"/>
</dbReference>
<reference evidence="11 12" key="1">
    <citation type="submission" date="2019-12" db="EMBL/GenBank/DDBJ databases">
        <authorList>
            <person name="Li M."/>
        </authorList>
    </citation>
    <scope>NUCLEOTIDE SEQUENCE [LARGE SCALE GENOMIC DNA]</scope>
    <source>
        <strain evidence="11 12">GBMRC 2046</strain>
    </source>
</reference>
<dbReference type="Pfam" id="PF00266">
    <property type="entry name" value="Aminotran_5"/>
    <property type="match status" value="1"/>
</dbReference>
<evidence type="ECO:0000256" key="3">
    <source>
        <dbReference type="ARBA" id="ARBA00022679"/>
    </source>
</evidence>
<accession>A0A7X3S7E7</accession>
<dbReference type="AlphaFoldDB" id="A0A7X3S7E7"/>
<dbReference type="EC" id="2.6.1.37" evidence="7"/>
<evidence type="ECO:0000256" key="5">
    <source>
        <dbReference type="ARBA" id="ARBA00023317"/>
    </source>
</evidence>
<dbReference type="Proteomes" id="UP000433101">
    <property type="component" value="Unassembled WGS sequence"/>
</dbReference>
<dbReference type="Gene3D" id="3.40.640.10">
    <property type="entry name" value="Type I PLP-dependent aspartate aminotransferase-like (Major domain)"/>
    <property type="match status" value="1"/>
</dbReference>
<proteinExistence type="inferred from homology"/>
<evidence type="ECO:0000313" key="11">
    <source>
        <dbReference type="EMBL" id="MXN64649.1"/>
    </source>
</evidence>
<protein>
    <recommendedName>
        <fullName evidence="7">2-aminoethylphosphonate--pyruvate transaminase</fullName>
        <ecNumber evidence="7">2.6.1.37</ecNumber>
    </recommendedName>
    <alternativeName>
        <fullName evidence="7">2-aminoethylphosphonate aminotransferase</fullName>
    </alternativeName>
    <alternativeName>
        <fullName evidence="7">AEP transaminase</fullName>
        <shortName evidence="7">AEPT</shortName>
    </alternativeName>
</protein>
<dbReference type="GO" id="GO:0047304">
    <property type="term" value="F:2-aminoethylphosphonate-pyruvate transaminase activity"/>
    <property type="evidence" value="ECO:0007669"/>
    <property type="project" value="UniProtKB-UniRule"/>
</dbReference>
<dbReference type="RefSeq" id="WP_160774911.1">
    <property type="nucleotide sequence ID" value="NZ_WUMV01000003.1"/>
</dbReference>
<sequence>MSDIREPFLLTPGPLTTSARVKRAMLRDWGSRDEEFLHLSQKVRSGILKIAGAGERFAAVPLQGSGTYAVEAMIASFIADDAGALVLVNGAYGRRIVEIAERLGKRISAYEVADDSLHDLQEVERRLASDPDLRTAIVVHCETTSGLLNPLEEIAATVKRHGRGLLVDAMSSFGALPLDVEALDITALAASSNKCLQGVPGLSFVLARREELEAAAGRGSSLVLDLCAQYRQLEVDGQYRFTPPTHVIAALAEALDELTEEGGPPARYARYKKNCELLIEGMRELGFKTALADSLQAPIIASFREPEEDWFSFEIFYNALKQRGFAIYAGKMKSASTFRIGTIGAIDPQTITQFLQIVPLVIVEMKAGLLHQSQQMPSN</sequence>
<dbReference type="InterPro" id="IPR012703">
    <property type="entry name" value="NH2EtPonate_pyrv_transaminase"/>
</dbReference>
<keyword evidence="12" id="KW-1185">Reference proteome</keyword>